<dbReference type="PANTHER" id="PTHR33240:SF8">
    <property type="entry name" value="OS03G0439900 PROTEIN"/>
    <property type="match status" value="1"/>
</dbReference>
<name>A0A1U7VUT0_NICSY</name>
<dbReference type="eggNOG" id="ENOG502SYYH">
    <property type="taxonomic scope" value="Eukaryota"/>
</dbReference>
<gene>
    <name evidence="2" type="primary">LOC104220857</name>
</gene>
<keyword evidence="1" id="KW-1185">Reference proteome</keyword>
<proteinExistence type="predicted"/>
<organism evidence="1 2">
    <name type="scientific">Nicotiana sylvestris</name>
    <name type="common">Wood tobacco</name>
    <name type="synonym">South American tobacco</name>
    <dbReference type="NCBI Taxonomy" id="4096"/>
    <lineage>
        <taxon>Eukaryota</taxon>
        <taxon>Viridiplantae</taxon>
        <taxon>Streptophyta</taxon>
        <taxon>Embryophyta</taxon>
        <taxon>Tracheophyta</taxon>
        <taxon>Spermatophyta</taxon>
        <taxon>Magnoliopsida</taxon>
        <taxon>eudicotyledons</taxon>
        <taxon>Gunneridae</taxon>
        <taxon>Pentapetalae</taxon>
        <taxon>asterids</taxon>
        <taxon>lamiids</taxon>
        <taxon>Solanales</taxon>
        <taxon>Solanaceae</taxon>
        <taxon>Nicotianoideae</taxon>
        <taxon>Nicotianeae</taxon>
        <taxon>Nicotiana</taxon>
    </lineage>
</organism>
<dbReference type="AlphaFoldDB" id="A0A1U7VUT0"/>
<dbReference type="PANTHER" id="PTHR33240">
    <property type="entry name" value="OS08G0508500 PROTEIN"/>
    <property type="match status" value="1"/>
</dbReference>
<dbReference type="CDD" id="cd00303">
    <property type="entry name" value="retropepsin_like"/>
    <property type="match status" value="1"/>
</dbReference>
<evidence type="ECO:0000313" key="2">
    <source>
        <dbReference type="RefSeq" id="XP_009770123.1"/>
    </source>
</evidence>
<protein>
    <submittedName>
        <fullName evidence="2">Uncharacterized protein LOC104220857</fullName>
    </submittedName>
</protein>
<dbReference type="RefSeq" id="XP_009770123.1">
    <property type="nucleotide sequence ID" value="XM_009771821.1"/>
</dbReference>
<reference evidence="2" key="2">
    <citation type="submission" date="2025-08" db="UniProtKB">
        <authorList>
            <consortium name="RefSeq"/>
        </authorList>
    </citation>
    <scope>IDENTIFICATION</scope>
    <source>
        <tissue evidence="2">Leaf</tissue>
    </source>
</reference>
<dbReference type="Proteomes" id="UP000189701">
    <property type="component" value="Unplaced"/>
</dbReference>
<accession>A0A1U7VUT0</accession>
<sequence length="252" mass="28785">MSKNGFDKHIDRAEAPRLSEYNFSVDATGIVSAIGKVKDIMWPKPIQTEPSQRNPNLMCKYHGTHGHRTEVYKQLRDEVARLFNERHLREFLSDRAKNHFRERDANRKNEQEESQHVIHMIIGGVDIPQGPIFKRTKVSITREKRTRSYVPEGILSFNDEEAEGSSANIIRSSGVDQLGLQDQIVSASRVLNSFNMASETTKGEIILPVNVVGTIQDTKFHVIEGDMRYNALLGRCSIEDVDRTLLHEDLRF</sequence>
<reference evidence="1" key="1">
    <citation type="journal article" date="2013" name="Genome Biol.">
        <title>Reference genomes and transcriptomes of Nicotiana sylvestris and Nicotiana tomentosiformis.</title>
        <authorList>
            <person name="Sierro N."/>
            <person name="Battey J.N."/>
            <person name="Ouadi S."/>
            <person name="Bovet L."/>
            <person name="Goepfert S."/>
            <person name="Bakaher N."/>
            <person name="Peitsch M.C."/>
            <person name="Ivanov N.V."/>
        </authorList>
    </citation>
    <scope>NUCLEOTIDE SEQUENCE [LARGE SCALE GENOMIC DNA]</scope>
</reference>
<evidence type="ECO:0000313" key="1">
    <source>
        <dbReference type="Proteomes" id="UP000189701"/>
    </source>
</evidence>
<dbReference type="OrthoDB" id="2919534at2759"/>